<feature type="chain" id="PRO_5041224085" evidence="6">
    <location>
        <begin position="19"/>
        <end position="135"/>
    </location>
</feature>
<accession>A0AA36N183</accession>
<reference evidence="7" key="1">
    <citation type="submission" date="2023-08" db="EMBL/GenBank/DDBJ databases">
        <authorList>
            <person name="Chen Y."/>
            <person name="Shah S."/>
            <person name="Dougan E. K."/>
            <person name="Thang M."/>
            <person name="Chan C."/>
        </authorList>
    </citation>
    <scope>NUCLEOTIDE SEQUENCE</scope>
</reference>
<feature type="signal peptide" evidence="6">
    <location>
        <begin position="1"/>
        <end position="18"/>
    </location>
</feature>
<comment type="similarity">
    <text evidence="1">Belongs to the peptidase S28 family.</text>
</comment>
<dbReference type="InterPro" id="IPR008758">
    <property type="entry name" value="Peptidase_S28"/>
</dbReference>
<keyword evidence="3 6" id="KW-0732">Signal</keyword>
<protein>
    <submittedName>
        <fullName evidence="7">Uncharacterized protein</fullName>
    </submittedName>
</protein>
<dbReference type="Gene3D" id="3.40.50.1820">
    <property type="entry name" value="alpha/beta hydrolase"/>
    <property type="match status" value="1"/>
</dbReference>
<proteinExistence type="inferred from homology"/>
<keyword evidence="5" id="KW-0325">Glycoprotein</keyword>
<dbReference type="GO" id="GO:0008239">
    <property type="term" value="F:dipeptidyl-peptidase activity"/>
    <property type="evidence" value="ECO:0007669"/>
    <property type="project" value="TreeGrafter"/>
</dbReference>
<keyword evidence="8" id="KW-1185">Reference proteome</keyword>
<organism evidence="7 8">
    <name type="scientific">Effrenium voratum</name>
    <dbReference type="NCBI Taxonomy" id="2562239"/>
    <lineage>
        <taxon>Eukaryota</taxon>
        <taxon>Sar</taxon>
        <taxon>Alveolata</taxon>
        <taxon>Dinophyceae</taxon>
        <taxon>Suessiales</taxon>
        <taxon>Symbiodiniaceae</taxon>
        <taxon>Effrenium</taxon>
    </lineage>
</organism>
<comment type="caution">
    <text evidence="7">The sequence shown here is derived from an EMBL/GenBank/DDBJ whole genome shotgun (WGS) entry which is preliminary data.</text>
</comment>
<dbReference type="AlphaFoldDB" id="A0AA36N183"/>
<sequence length="135" mass="14683">MWGSPWVAFGGSYSGALAAWVRQLYPEAFAAAVASSAPVEAQLKLRRHELSLVNTVPICHYGRSGPTPRPTPRHSLVLEIPLGDVDDGGVFSEKLRQLLSGEPQVCSDEPPEIFWATRPVPMMGNFGKLAQRVSL</sequence>
<dbReference type="PANTHER" id="PTHR11010:SF38">
    <property type="entry name" value="LYSOSOMAL PRO-X CARBOXYPEPTIDASE"/>
    <property type="match status" value="1"/>
</dbReference>
<dbReference type="GO" id="GO:0006508">
    <property type="term" value="P:proteolysis"/>
    <property type="evidence" value="ECO:0007669"/>
    <property type="project" value="UniProtKB-KW"/>
</dbReference>
<evidence type="ECO:0000256" key="1">
    <source>
        <dbReference type="ARBA" id="ARBA00011079"/>
    </source>
</evidence>
<dbReference type="InterPro" id="IPR029058">
    <property type="entry name" value="AB_hydrolase_fold"/>
</dbReference>
<dbReference type="Proteomes" id="UP001178507">
    <property type="component" value="Unassembled WGS sequence"/>
</dbReference>
<gene>
    <name evidence="7" type="ORF">EVOR1521_LOCUS14213</name>
</gene>
<dbReference type="PANTHER" id="PTHR11010">
    <property type="entry name" value="PROTEASE S28 PRO-X CARBOXYPEPTIDASE-RELATED"/>
    <property type="match status" value="1"/>
</dbReference>
<evidence type="ECO:0000256" key="3">
    <source>
        <dbReference type="ARBA" id="ARBA00022729"/>
    </source>
</evidence>
<name>A0AA36N183_9DINO</name>
<keyword evidence="4" id="KW-0378">Hydrolase</keyword>
<dbReference type="GO" id="GO:0070008">
    <property type="term" value="F:serine-type exopeptidase activity"/>
    <property type="evidence" value="ECO:0007669"/>
    <property type="project" value="InterPro"/>
</dbReference>
<dbReference type="Pfam" id="PF05577">
    <property type="entry name" value="Peptidase_S28"/>
    <property type="match status" value="1"/>
</dbReference>
<evidence type="ECO:0000313" key="8">
    <source>
        <dbReference type="Proteomes" id="UP001178507"/>
    </source>
</evidence>
<evidence type="ECO:0000256" key="5">
    <source>
        <dbReference type="ARBA" id="ARBA00023180"/>
    </source>
</evidence>
<evidence type="ECO:0000256" key="2">
    <source>
        <dbReference type="ARBA" id="ARBA00022670"/>
    </source>
</evidence>
<dbReference type="SUPFAM" id="SSF53474">
    <property type="entry name" value="alpha/beta-Hydrolases"/>
    <property type="match status" value="1"/>
</dbReference>
<evidence type="ECO:0000256" key="6">
    <source>
        <dbReference type="SAM" id="SignalP"/>
    </source>
</evidence>
<evidence type="ECO:0000313" key="7">
    <source>
        <dbReference type="EMBL" id="CAJ1388317.1"/>
    </source>
</evidence>
<keyword evidence="2" id="KW-0645">Protease</keyword>
<dbReference type="EMBL" id="CAUJNA010001668">
    <property type="protein sequence ID" value="CAJ1388317.1"/>
    <property type="molecule type" value="Genomic_DNA"/>
</dbReference>
<evidence type="ECO:0000256" key="4">
    <source>
        <dbReference type="ARBA" id="ARBA00022801"/>
    </source>
</evidence>